<evidence type="ECO:0000256" key="10">
    <source>
        <dbReference type="ARBA" id="ARBA00023034"/>
    </source>
</evidence>
<evidence type="ECO:0000256" key="5">
    <source>
        <dbReference type="ARBA" id="ARBA00022692"/>
    </source>
</evidence>
<keyword evidence="10" id="KW-0333">Golgi apparatus</keyword>
<evidence type="ECO:0000256" key="7">
    <source>
        <dbReference type="ARBA" id="ARBA00022824"/>
    </source>
</evidence>
<dbReference type="InterPro" id="IPR043538">
    <property type="entry name" value="XYLT"/>
</dbReference>
<dbReference type="Pfam" id="PF02485">
    <property type="entry name" value="Branch"/>
    <property type="match status" value="1"/>
</dbReference>
<evidence type="ECO:0000256" key="4">
    <source>
        <dbReference type="ARBA" id="ARBA00022679"/>
    </source>
</evidence>
<evidence type="ECO:0000256" key="14">
    <source>
        <dbReference type="ARBA" id="ARBA00042865"/>
    </source>
</evidence>
<proteinExistence type="predicted"/>
<comment type="subcellular location">
    <subcellularLocation>
        <location evidence="2">Endoplasmic reticulum membrane</location>
        <topology evidence="2">Single-pass type II membrane protein</topology>
    </subcellularLocation>
    <subcellularLocation>
        <location evidence="1">Golgi apparatus membrane</location>
        <topology evidence="1">Single-pass type II membrane protein</topology>
    </subcellularLocation>
</comment>
<name>A0ABT0YRI5_9BURK</name>
<protein>
    <recommendedName>
        <fullName evidence="14">Peptide O-xylosyltransferase</fullName>
    </recommendedName>
</protein>
<gene>
    <name evidence="16" type="ORF">M8A51_17575</name>
</gene>
<keyword evidence="12" id="KW-1015">Disulfide bond</keyword>
<keyword evidence="13" id="KW-0325">Glycoprotein</keyword>
<evidence type="ECO:0000256" key="8">
    <source>
        <dbReference type="ARBA" id="ARBA00022968"/>
    </source>
</evidence>
<keyword evidence="9" id="KW-1133">Transmembrane helix</keyword>
<dbReference type="EMBL" id="JAMKFE010000011">
    <property type="protein sequence ID" value="MCM5681340.1"/>
    <property type="molecule type" value="Genomic_DNA"/>
</dbReference>
<evidence type="ECO:0000256" key="13">
    <source>
        <dbReference type="ARBA" id="ARBA00023180"/>
    </source>
</evidence>
<keyword evidence="17" id="KW-1185">Reference proteome</keyword>
<evidence type="ECO:0000256" key="12">
    <source>
        <dbReference type="ARBA" id="ARBA00023157"/>
    </source>
</evidence>
<evidence type="ECO:0000256" key="6">
    <source>
        <dbReference type="ARBA" id="ARBA00022723"/>
    </source>
</evidence>
<keyword evidence="6" id="KW-0479">Metal-binding</keyword>
<dbReference type="Proteomes" id="UP001165541">
    <property type="component" value="Unassembled WGS sequence"/>
</dbReference>
<evidence type="ECO:0000256" key="15">
    <source>
        <dbReference type="SAM" id="MobiDB-lite"/>
    </source>
</evidence>
<keyword evidence="5" id="KW-0812">Transmembrane</keyword>
<evidence type="ECO:0000313" key="17">
    <source>
        <dbReference type="Proteomes" id="UP001165541"/>
    </source>
</evidence>
<keyword evidence="8" id="KW-0735">Signal-anchor</keyword>
<evidence type="ECO:0000256" key="2">
    <source>
        <dbReference type="ARBA" id="ARBA00004648"/>
    </source>
</evidence>
<evidence type="ECO:0000256" key="9">
    <source>
        <dbReference type="ARBA" id="ARBA00022989"/>
    </source>
</evidence>
<organism evidence="16 17">
    <name type="scientific">Caldimonas mangrovi</name>
    <dbReference type="NCBI Taxonomy" id="2944811"/>
    <lineage>
        <taxon>Bacteria</taxon>
        <taxon>Pseudomonadati</taxon>
        <taxon>Pseudomonadota</taxon>
        <taxon>Betaproteobacteria</taxon>
        <taxon>Burkholderiales</taxon>
        <taxon>Sphaerotilaceae</taxon>
        <taxon>Caldimonas</taxon>
    </lineage>
</organism>
<keyword evidence="3" id="KW-0328">Glycosyltransferase</keyword>
<keyword evidence="7" id="KW-0256">Endoplasmic reticulum</keyword>
<keyword evidence="4" id="KW-0808">Transferase</keyword>
<evidence type="ECO:0000256" key="11">
    <source>
        <dbReference type="ARBA" id="ARBA00023136"/>
    </source>
</evidence>
<dbReference type="InterPro" id="IPR003406">
    <property type="entry name" value="Glyco_trans_14"/>
</dbReference>
<accession>A0ABT0YRI5</accession>
<evidence type="ECO:0000313" key="16">
    <source>
        <dbReference type="EMBL" id="MCM5681340.1"/>
    </source>
</evidence>
<dbReference type="PANTHER" id="PTHR46025">
    <property type="entry name" value="XYLOSYLTRANSFERASE OXT"/>
    <property type="match status" value="1"/>
</dbReference>
<evidence type="ECO:0000256" key="1">
    <source>
        <dbReference type="ARBA" id="ARBA00004323"/>
    </source>
</evidence>
<dbReference type="PANTHER" id="PTHR46025:SF3">
    <property type="entry name" value="XYLOSYLTRANSFERASE OXT"/>
    <property type="match status" value="1"/>
</dbReference>
<feature type="region of interest" description="Disordered" evidence="15">
    <location>
        <begin position="1"/>
        <end position="24"/>
    </location>
</feature>
<keyword evidence="11" id="KW-0472">Membrane</keyword>
<evidence type="ECO:0000256" key="3">
    <source>
        <dbReference type="ARBA" id="ARBA00022676"/>
    </source>
</evidence>
<reference evidence="16" key="1">
    <citation type="submission" date="2022-05" db="EMBL/GenBank/DDBJ databases">
        <title>Schlegelella sp. nov., isolated from mangrove soil.</title>
        <authorList>
            <person name="Liu Y."/>
            <person name="Ge X."/>
            <person name="Liu W."/>
        </authorList>
    </citation>
    <scope>NUCLEOTIDE SEQUENCE</scope>
    <source>
        <strain evidence="16">S2-27</strain>
    </source>
</reference>
<sequence>MSELAYSQLGVPAGPPSAGASLARPVRDDAAPEPEIAYLVLAHTDPAQLARLCNALDDHADVYVHVDAKCDLRPFVEQPLPRCVHFIDGRVRVSWAGYSQVEATLRMLRAAFDSGRPYRRFVMLSGLDYPIKSTAALRELFAQRPQHEFIRFIDASKPAHFRIFHEHYWFMEEIPWLPSGWLQTKMRRGFGRLLRQVTKKQRPPGMIPAWGSAYWALTRECCEHVLRFAQERPEVVRWMKSSFAPDEQFFHTIVANSDFLPRCDGFVPYQAPSVHLLSNLHLIPPGLRKVHTDSDFDELRASSRYFVRKVTSAASKGLLDRLDREVLHLQERQPVLAA</sequence>
<comment type="caution">
    <text evidence="16">The sequence shown here is derived from an EMBL/GenBank/DDBJ whole genome shotgun (WGS) entry which is preliminary data.</text>
</comment>
<dbReference type="RefSeq" id="WP_251779826.1">
    <property type="nucleotide sequence ID" value="NZ_JAMKFE010000011.1"/>
</dbReference>